<keyword evidence="7 9" id="KW-0320">Glycogen biosynthesis</keyword>
<evidence type="ECO:0000256" key="1">
    <source>
        <dbReference type="ARBA" id="ARBA00010443"/>
    </source>
</evidence>
<dbReference type="PANTHER" id="PTHR43523">
    <property type="entry name" value="GLUCOSE-1-PHOSPHATE ADENYLYLTRANSFERASE-RELATED"/>
    <property type="match status" value="1"/>
</dbReference>
<dbReference type="PROSITE" id="PS00810">
    <property type="entry name" value="ADP_GLC_PYROPHOSPH_3"/>
    <property type="match status" value="1"/>
</dbReference>
<dbReference type="InterPro" id="IPR023049">
    <property type="entry name" value="GlgC_bac"/>
</dbReference>
<evidence type="ECO:0000259" key="11">
    <source>
        <dbReference type="Pfam" id="PF24894"/>
    </source>
</evidence>
<feature type="binding site" evidence="9">
    <location>
        <position position="164"/>
    </location>
    <ligand>
        <name>alpha-D-glucose 1-phosphate</name>
        <dbReference type="ChEBI" id="CHEBI:58601"/>
    </ligand>
</feature>
<keyword evidence="2 9" id="KW-0321">Glycogen metabolism</keyword>
<proteinExistence type="inferred from homology"/>
<feature type="binding site" evidence="9">
    <location>
        <position position="99"/>
    </location>
    <ligand>
        <name>alpha-D-glucose 1-phosphate</name>
        <dbReference type="ChEBI" id="CHEBI:58601"/>
    </ligand>
</feature>
<dbReference type="SUPFAM" id="SSF53448">
    <property type="entry name" value="Nucleotide-diphospho-sugar transferases"/>
    <property type="match status" value="1"/>
</dbReference>
<dbReference type="NCBIfam" id="NF003670">
    <property type="entry name" value="PRK05293.1"/>
    <property type="match status" value="1"/>
</dbReference>
<reference evidence="12 13" key="1">
    <citation type="submission" date="2017-10" db="EMBL/GenBank/DDBJ databases">
        <title>Bacillus sp. nov., a halophilic bacterium isolated from a Keqin Lake.</title>
        <authorList>
            <person name="Wang H."/>
        </authorList>
    </citation>
    <scope>NUCLEOTIDE SEQUENCE [LARGE SCALE GENOMIC DNA]</scope>
    <source>
        <strain evidence="12 13">KCTC 13187</strain>
    </source>
</reference>
<comment type="catalytic activity">
    <reaction evidence="9">
        <text>alpha-D-glucose 1-phosphate + ATP + H(+) = ADP-alpha-D-glucose + diphosphate</text>
        <dbReference type="Rhea" id="RHEA:12120"/>
        <dbReference type="ChEBI" id="CHEBI:15378"/>
        <dbReference type="ChEBI" id="CHEBI:30616"/>
        <dbReference type="ChEBI" id="CHEBI:33019"/>
        <dbReference type="ChEBI" id="CHEBI:57498"/>
        <dbReference type="ChEBI" id="CHEBI:58601"/>
        <dbReference type="EC" id="2.7.7.27"/>
    </reaction>
</comment>
<organism evidence="12 13">
    <name type="scientific">Salipaludibacillus neizhouensis</name>
    <dbReference type="NCBI Taxonomy" id="885475"/>
    <lineage>
        <taxon>Bacteria</taxon>
        <taxon>Bacillati</taxon>
        <taxon>Bacillota</taxon>
        <taxon>Bacilli</taxon>
        <taxon>Bacillales</taxon>
        <taxon>Bacillaceae</taxon>
    </lineage>
</organism>
<dbReference type="HAMAP" id="MF_00624">
    <property type="entry name" value="GlgC"/>
    <property type="match status" value="1"/>
</dbReference>
<evidence type="ECO:0000259" key="10">
    <source>
        <dbReference type="Pfam" id="PF00483"/>
    </source>
</evidence>
<dbReference type="EMBL" id="PDOE01000005">
    <property type="protein sequence ID" value="RKL66778.1"/>
    <property type="molecule type" value="Genomic_DNA"/>
</dbReference>
<comment type="function">
    <text evidence="9">Involved in the biosynthesis of ADP-glucose, a building block required for the elongation reactions to produce glycogen. Catalyzes the reaction between ATP and alpha-D-glucose 1-phosphate (G1P) to produce pyrophosphate and ADP-Glc.</text>
</comment>
<dbReference type="Proteomes" id="UP000281498">
    <property type="component" value="Unassembled WGS sequence"/>
</dbReference>
<evidence type="ECO:0000256" key="7">
    <source>
        <dbReference type="ARBA" id="ARBA00023056"/>
    </source>
</evidence>
<evidence type="ECO:0000256" key="8">
    <source>
        <dbReference type="ARBA" id="ARBA00023277"/>
    </source>
</evidence>
<comment type="similarity">
    <text evidence="1 9">Belongs to the bacterial/plant glucose-1-phosphate adenylyltransferase family.</text>
</comment>
<dbReference type="CDD" id="cd04651">
    <property type="entry name" value="LbH_G1P_AT_C"/>
    <property type="match status" value="1"/>
</dbReference>
<feature type="site" description="Could play a key role in the communication between the regulatory and the substrate sites" evidence="9">
    <location>
        <position position="98"/>
    </location>
</feature>
<sequence>MKKECVAMLLAGGEGKRLGLLTKTLAKPAVHFGGKYRIIDFTLSNCSNSSVHTVGVLTQYSPMLLNKHIGIGKPWDLDRQEDGVSILSPYTAKKGGSWYKGTADAIYQNIHYIDQYDPEYILVISGDHIYQMDYAKLIEHHKEKQSDATISVIEVPWKEASRFGILNTLDNLEIYEFDEKPETPKNNLASMGIYVFNWKALRQYLMEDANLTDSDHDFGKDIIPAMLNDGLRMYAYQFEGYWKDVGTIQSYWEAHMDLLEEDLSLSLNSKEWRTYSHDTNYPPQFIGEYAIIENSLINSGCWINGKVTNSILFERIDVGANSSINESIIHPEVRINSNCLIKKAIIMEGVEIPEGTIIDGEKYDEPLVINSENIVDFQKEGVER</sequence>
<accession>A0A3A9K5V5</accession>
<dbReference type="GO" id="GO:0005524">
    <property type="term" value="F:ATP binding"/>
    <property type="evidence" value="ECO:0007669"/>
    <property type="project" value="UniProtKB-KW"/>
</dbReference>
<dbReference type="PROSITE" id="PS00809">
    <property type="entry name" value="ADP_GLC_PYROPHOSPH_2"/>
    <property type="match status" value="1"/>
</dbReference>
<feature type="binding site" evidence="9">
    <location>
        <begin position="179"/>
        <end position="180"/>
    </location>
    <ligand>
        <name>alpha-D-glucose 1-phosphate</name>
        <dbReference type="ChEBI" id="CHEBI:58601"/>
    </ligand>
</feature>
<dbReference type="PANTHER" id="PTHR43523:SF2">
    <property type="entry name" value="GLUCOSE-1-PHOSPHATE ADENYLYLTRANSFERASE"/>
    <property type="match status" value="1"/>
</dbReference>
<evidence type="ECO:0000313" key="13">
    <source>
        <dbReference type="Proteomes" id="UP000281498"/>
    </source>
</evidence>
<feature type="domain" description="Glucose-1-phosphate adenylyltransferase/Bifunctional protein GlmU-like C-terminal hexapeptide" evidence="11">
    <location>
        <begin position="290"/>
        <end position="358"/>
    </location>
</feature>
<dbReference type="RefSeq" id="WP_110934802.1">
    <property type="nucleotide sequence ID" value="NZ_KZ614146.1"/>
</dbReference>
<dbReference type="SUPFAM" id="SSF51161">
    <property type="entry name" value="Trimeric LpxA-like enzymes"/>
    <property type="match status" value="1"/>
</dbReference>
<evidence type="ECO:0000256" key="4">
    <source>
        <dbReference type="ARBA" id="ARBA00022695"/>
    </source>
</evidence>
<dbReference type="Gene3D" id="3.90.550.10">
    <property type="entry name" value="Spore Coat Polysaccharide Biosynthesis Protein SpsA, Chain A"/>
    <property type="match status" value="1"/>
</dbReference>
<dbReference type="InterPro" id="IPR029044">
    <property type="entry name" value="Nucleotide-diphossugar_trans"/>
</dbReference>
<keyword evidence="3 9" id="KW-0808">Transferase</keyword>
<comment type="pathway">
    <text evidence="9">Glycan biosynthesis; glycogen biosynthesis.</text>
</comment>
<dbReference type="GO" id="GO:0008878">
    <property type="term" value="F:glucose-1-phosphate adenylyltransferase activity"/>
    <property type="evidence" value="ECO:0007669"/>
    <property type="project" value="UniProtKB-UniRule"/>
</dbReference>
<dbReference type="PROSITE" id="PS00808">
    <property type="entry name" value="ADP_GLC_PYROPHOSPH_1"/>
    <property type="match status" value="1"/>
</dbReference>
<feature type="domain" description="Nucleotidyl transferase" evidence="10">
    <location>
        <begin position="7"/>
        <end position="260"/>
    </location>
</feature>
<dbReference type="OrthoDB" id="9801810at2"/>
<evidence type="ECO:0000256" key="9">
    <source>
        <dbReference type="HAMAP-Rule" id="MF_00624"/>
    </source>
</evidence>
<evidence type="ECO:0000256" key="3">
    <source>
        <dbReference type="ARBA" id="ARBA00022679"/>
    </source>
</evidence>
<dbReference type="EC" id="2.7.7.27" evidence="9"/>
<keyword evidence="6 9" id="KW-0067">ATP-binding</keyword>
<dbReference type="InterPro" id="IPR005835">
    <property type="entry name" value="NTP_transferase_dom"/>
</dbReference>
<dbReference type="CDD" id="cd02508">
    <property type="entry name" value="ADP_Glucose_PP"/>
    <property type="match status" value="1"/>
</dbReference>
<dbReference type="AlphaFoldDB" id="A0A3A9K5V5"/>
<keyword evidence="13" id="KW-1185">Reference proteome</keyword>
<dbReference type="InterPro" id="IPR056818">
    <property type="entry name" value="GlmU/GlgC-like_hexapep"/>
</dbReference>
<comment type="caution">
    <text evidence="12">The sequence shown here is derived from an EMBL/GenBank/DDBJ whole genome shotgun (WGS) entry which is preliminary data.</text>
</comment>
<evidence type="ECO:0000256" key="2">
    <source>
        <dbReference type="ARBA" id="ARBA00022600"/>
    </source>
</evidence>
<dbReference type="InterPro" id="IPR011004">
    <property type="entry name" value="Trimer_LpxA-like_sf"/>
</dbReference>
<dbReference type="Gene3D" id="2.160.10.10">
    <property type="entry name" value="Hexapeptide repeat proteins"/>
    <property type="match status" value="1"/>
</dbReference>
<evidence type="ECO:0000313" key="12">
    <source>
        <dbReference type="EMBL" id="RKL66778.1"/>
    </source>
</evidence>
<protein>
    <recommendedName>
        <fullName evidence="9">Glucose-1-phosphate adenylyltransferase</fullName>
        <ecNumber evidence="9">2.7.7.27</ecNumber>
    </recommendedName>
    <alternativeName>
        <fullName evidence="9">ADP-glucose pyrophosphorylase</fullName>
        <shortName evidence="9">ADPGlc PPase</shortName>
    </alternativeName>
    <alternativeName>
        <fullName evidence="9">ADP-glucose synthase</fullName>
    </alternativeName>
</protein>
<feature type="binding site" evidence="9">
    <location>
        <position position="190"/>
    </location>
    <ligand>
        <name>alpha-D-glucose 1-phosphate</name>
        <dbReference type="ChEBI" id="CHEBI:58601"/>
    </ligand>
</feature>
<keyword evidence="8 9" id="KW-0119">Carbohydrate metabolism</keyword>
<dbReference type="GO" id="GO:0005978">
    <property type="term" value="P:glycogen biosynthetic process"/>
    <property type="evidence" value="ECO:0007669"/>
    <property type="project" value="UniProtKB-UniRule"/>
</dbReference>
<dbReference type="UniPathway" id="UPA00164"/>
<gene>
    <name evidence="9" type="primary">glgC</name>
    <name evidence="12" type="ORF">CR203_13135</name>
</gene>
<feature type="site" description="Could play a key role in the communication between the regulatory and the substrate sites" evidence="9">
    <location>
        <position position="59"/>
    </location>
</feature>
<dbReference type="InterPro" id="IPR011831">
    <property type="entry name" value="ADP-Glc_PPase"/>
</dbReference>
<dbReference type="Pfam" id="PF00483">
    <property type="entry name" value="NTP_transferase"/>
    <property type="match status" value="1"/>
</dbReference>
<name>A0A3A9K5V5_9BACI</name>
<dbReference type="Pfam" id="PF24894">
    <property type="entry name" value="Hexapep_GlmU"/>
    <property type="match status" value="1"/>
</dbReference>
<keyword evidence="5 9" id="KW-0547">Nucleotide-binding</keyword>
<evidence type="ECO:0000256" key="6">
    <source>
        <dbReference type="ARBA" id="ARBA00022840"/>
    </source>
</evidence>
<keyword evidence="4 9" id="KW-0548">Nucleotidyltransferase</keyword>
<evidence type="ECO:0000256" key="5">
    <source>
        <dbReference type="ARBA" id="ARBA00022741"/>
    </source>
</evidence>
<dbReference type="InterPro" id="IPR005836">
    <property type="entry name" value="ADP_Glu_pyroP_CS"/>
</dbReference>
<comment type="subunit">
    <text evidence="9">Homotetramer.</text>
</comment>
<dbReference type="NCBIfam" id="TIGR02091">
    <property type="entry name" value="glgC"/>
    <property type="match status" value="1"/>
</dbReference>